<evidence type="ECO:0000256" key="1">
    <source>
        <dbReference type="SAM" id="MobiDB-lite"/>
    </source>
</evidence>
<feature type="region of interest" description="Disordered" evidence="1">
    <location>
        <begin position="1"/>
        <end position="23"/>
    </location>
</feature>
<dbReference type="AlphaFoldDB" id="A0AAE8SHP2"/>
<evidence type="ECO:0000313" key="3">
    <source>
        <dbReference type="Proteomes" id="UP001187734"/>
    </source>
</evidence>
<reference evidence="2" key="1">
    <citation type="submission" date="2018-03" db="EMBL/GenBank/DDBJ databases">
        <authorList>
            <person name="Guldener U."/>
        </authorList>
    </citation>
    <scope>NUCLEOTIDE SEQUENCE</scope>
</reference>
<accession>A0AAE8SHP2</accession>
<keyword evidence="3" id="KW-1185">Reference proteome</keyword>
<evidence type="ECO:0000313" key="2">
    <source>
        <dbReference type="EMBL" id="SPJ75539.1"/>
    </source>
</evidence>
<organism evidence="2 3">
    <name type="scientific">Fusarium torulosum</name>
    <dbReference type="NCBI Taxonomy" id="33205"/>
    <lineage>
        <taxon>Eukaryota</taxon>
        <taxon>Fungi</taxon>
        <taxon>Dikarya</taxon>
        <taxon>Ascomycota</taxon>
        <taxon>Pezizomycotina</taxon>
        <taxon>Sordariomycetes</taxon>
        <taxon>Hypocreomycetidae</taxon>
        <taxon>Hypocreales</taxon>
        <taxon>Nectriaceae</taxon>
        <taxon>Fusarium</taxon>
    </lineage>
</organism>
<dbReference type="Proteomes" id="UP001187734">
    <property type="component" value="Unassembled WGS sequence"/>
</dbReference>
<protein>
    <submittedName>
        <fullName evidence="2">Uncharacterized protein</fullName>
    </submittedName>
</protein>
<name>A0AAE8SHP2_9HYPO</name>
<comment type="caution">
    <text evidence="2">The sequence shown here is derived from an EMBL/GenBank/DDBJ whole genome shotgun (WGS) entry which is preliminary data.</text>
</comment>
<gene>
    <name evidence="2" type="ORF">FTOL_05270</name>
</gene>
<sequence>MSNDQYVNGASQALSSPEITTTRPRQESKLALLPVEILLQITGEPGKDEDALSAKDFKDLALSCSTLFDYARPMYYLASNYSVFHIALQHGDIDTIKRCAQFDAAPDTKWELSQPCKCRTEAAHQHHRPVDVLLERVVIGCVPIDKCVEVLRWLLENGYEASEQGDQHWWEANDYCDHMPELVVTLLKDSVDQASTEGIFQMIQLLRSHGRSLPFHMNLYDNAELATPYKALSLIRKPMDVALRSHCPVEFLEVVLQEYQNRQIDVKVWHSHSSPKLERWVGQYHTIISKQCWRFQSTNVGDLIWGLFQDLADPITPWKETYHGEAADIFERKIKLLVKYQFIEAHEEKLLQSVLQALRDIAESAEIQRIVPNRDGKAYWTRLVDSLRPHAASEDLLANHIYPDGMGWTTQSLERTHRFIVEEKWDPYDLWFSHELQEPSVRNSYSHPWTSLRGFSLWQTIWTGKFFDPEWDRILIFREIEDMSADLPAWYNTTYDEFVDAVERLWEKRNPKLDSDDE</sequence>
<dbReference type="EMBL" id="ONZP01000169">
    <property type="protein sequence ID" value="SPJ75539.1"/>
    <property type="molecule type" value="Genomic_DNA"/>
</dbReference>
<proteinExistence type="predicted"/>